<protein>
    <submittedName>
        <fullName evidence="2">Uncharacterized protein</fullName>
    </submittedName>
</protein>
<reference evidence="2 3" key="1">
    <citation type="submission" date="2017-02" db="EMBL/GenBank/DDBJ databases">
        <authorList>
            <person name="Peterson S.W."/>
        </authorList>
    </citation>
    <scope>NUCLEOTIDE SEQUENCE [LARGE SCALE GENOMIC DNA]</scope>
    <source>
        <strain evidence="2 3">ATCC BAA-1030</strain>
    </source>
</reference>
<dbReference type="Proteomes" id="UP000190328">
    <property type="component" value="Unassembled WGS sequence"/>
</dbReference>
<gene>
    <name evidence="2" type="ORF">SAMN02745116_02627</name>
</gene>
<proteinExistence type="predicted"/>
<dbReference type="AlphaFoldDB" id="A0A1T4RJI6"/>
<dbReference type="RefSeq" id="WP_078808512.1">
    <property type="nucleotide sequence ID" value="NZ_FUXI01000054.1"/>
</dbReference>
<sequence>MGFGDREKQEKIRTARKKSTSDFSLGTLPTLQIQREVETERVVASISMKKSTKEKLEKLKKHYNKQSEAALVSELIEKLYDNTKF</sequence>
<dbReference type="STRING" id="263852.SAMN02745116_02627"/>
<dbReference type="EMBL" id="FUXI01000054">
    <property type="protein sequence ID" value="SKA16057.1"/>
    <property type="molecule type" value="Genomic_DNA"/>
</dbReference>
<name>A0A1T4RJI6_9ENTE</name>
<evidence type="ECO:0000256" key="1">
    <source>
        <dbReference type="SAM" id="MobiDB-lite"/>
    </source>
</evidence>
<organism evidence="2 3">
    <name type="scientific">Pilibacter termitis</name>
    <dbReference type="NCBI Taxonomy" id="263852"/>
    <lineage>
        <taxon>Bacteria</taxon>
        <taxon>Bacillati</taxon>
        <taxon>Bacillota</taxon>
        <taxon>Bacilli</taxon>
        <taxon>Lactobacillales</taxon>
        <taxon>Enterococcaceae</taxon>
        <taxon>Pilibacter</taxon>
    </lineage>
</organism>
<feature type="region of interest" description="Disordered" evidence="1">
    <location>
        <begin position="1"/>
        <end position="22"/>
    </location>
</feature>
<evidence type="ECO:0000313" key="2">
    <source>
        <dbReference type="EMBL" id="SKA16057.1"/>
    </source>
</evidence>
<accession>A0A1T4RJI6</accession>
<keyword evidence="3" id="KW-1185">Reference proteome</keyword>
<evidence type="ECO:0000313" key="3">
    <source>
        <dbReference type="Proteomes" id="UP000190328"/>
    </source>
</evidence>
<feature type="compositionally biased region" description="Basic and acidic residues" evidence="1">
    <location>
        <begin position="1"/>
        <end position="13"/>
    </location>
</feature>